<name>A0A840IBT1_9ACTN</name>
<evidence type="ECO:0000259" key="8">
    <source>
        <dbReference type="Pfam" id="PF02397"/>
    </source>
</evidence>
<keyword evidence="5 7" id="KW-1133">Transmembrane helix</keyword>
<keyword evidence="10" id="KW-1185">Reference proteome</keyword>
<dbReference type="NCBIfam" id="TIGR03025">
    <property type="entry name" value="EPS_sugtrans"/>
    <property type="match status" value="1"/>
</dbReference>
<reference evidence="9 10" key="1">
    <citation type="submission" date="2020-08" db="EMBL/GenBank/DDBJ databases">
        <title>Genomic Encyclopedia of Archaeal and Bacterial Type Strains, Phase II (KMG-II): from individual species to whole genera.</title>
        <authorList>
            <person name="Goeker M."/>
        </authorList>
    </citation>
    <scope>NUCLEOTIDE SEQUENCE [LARGE SCALE GENOMIC DNA]</scope>
    <source>
        <strain evidence="9 10">DSM 23288</strain>
    </source>
</reference>
<evidence type="ECO:0000256" key="6">
    <source>
        <dbReference type="ARBA" id="ARBA00023136"/>
    </source>
</evidence>
<dbReference type="GO" id="GO:0016780">
    <property type="term" value="F:phosphotransferase activity, for other substituted phosphate groups"/>
    <property type="evidence" value="ECO:0007669"/>
    <property type="project" value="TreeGrafter"/>
</dbReference>
<dbReference type="EMBL" id="JACHNU010000001">
    <property type="protein sequence ID" value="MBB4661683.1"/>
    <property type="molecule type" value="Genomic_DNA"/>
</dbReference>
<dbReference type="SUPFAM" id="SSF51735">
    <property type="entry name" value="NAD(P)-binding Rossmann-fold domains"/>
    <property type="match status" value="1"/>
</dbReference>
<dbReference type="Proteomes" id="UP000585272">
    <property type="component" value="Unassembled WGS sequence"/>
</dbReference>
<keyword evidence="6 7" id="KW-0472">Membrane</keyword>
<feature type="domain" description="Bacterial sugar transferase" evidence="8">
    <location>
        <begin position="295"/>
        <end position="482"/>
    </location>
</feature>
<dbReference type="PANTHER" id="PTHR30576">
    <property type="entry name" value="COLANIC BIOSYNTHESIS UDP-GLUCOSE LIPID CARRIER TRANSFERASE"/>
    <property type="match status" value="1"/>
</dbReference>
<evidence type="ECO:0000313" key="10">
    <source>
        <dbReference type="Proteomes" id="UP000585272"/>
    </source>
</evidence>
<dbReference type="RefSeq" id="WP_183340052.1">
    <property type="nucleotide sequence ID" value="NZ_JACHNU010000001.1"/>
</dbReference>
<dbReference type="AlphaFoldDB" id="A0A840IBT1"/>
<protein>
    <submittedName>
        <fullName evidence="9">Exopolysaccharide biosynthesis polyprenyl glycosylphosphotransferase</fullName>
    </submittedName>
</protein>
<comment type="caution">
    <text evidence="9">The sequence shown here is derived from an EMBL/GenBank/DDBJ whole genome shotgun (WGS) entry which is preliminary data.</text>
</comment>
<comment type="subcellular location">
    <subcellularLocation>
        <location evidence="1">Membrane</location>
        <topology evidence="1">Multi-pass membrane protein</topology>
    </subcellularLocation>
</comment>
<evidence type="ECO:0000256" key="4">
    <source>
        <dbReference type="ARBA" id="ARBA00022692"/>
    </source>
</evidence>
<proteinExistence type="inferred from homology"/>
<dbReference type="InterPro" id="IPR017475">
    <property type="entry name" value="EPS_sugar_tfrase"/>
</dbReference>
<evidence type="ECO:0000256" key="2">
    <source>
        <dbReference type="ARBA" id="ARBA00006464"/>
    </source>
</evidence>
<evidence type="ECO:0000256" key="7">
    <source>
        <dbReference type="SAM" id="Phobius"/>
    </source>
</evidence>
<keyword evidence="3 9" id="KW-0808">Transferase</keyword>
<comment type="similarity">
    <text evidence="2">Belongs to the bacterial sugar transferase family.</text>
</comment>
<evidence type="ECO:0000313" key="9">
    <source>
        <dbReference type="EMBL" id="MBB4661683.1"/>
    </source>
</evidence>
<accession>A0A840IBT1</accession>
<dbReference type="InterPro" id="IPR036291">
    <property type="entry name" value="NAD(P)-bd_dom_sf"/>
</dbReference>
<dbReference type="GO" id="GO:0016020">
    <property type="term" value="C:membrane"/>
    <property type="evidence" value="ECO:0007669"/>
    <property type="project" value="UniProtKB-SubCell"/>
</dbReference>
<dbReference type="Pfam" id="PF02397">
    <property type="entry name" value="Bac_transf"/>
    <property type="match status" value="1"/>
</dbReference>
<evidence type="ECO:0000256" key="5">
    <source>
        <dbReference type="ARBA" id="ARBA00022989"/>
    </source>
</evidence>
<evidence type="ECO:0000256" key="1">
    <source>
        <dbReference type="ARBA" id="ARBA00004141"/>
    </source>
</evidence>
<dbReference type="PANTHER" id="PTHR30576:SF0">
    <property type="entry name" value="UNDECAPRENYL-PHOSPHATE N-ACETYLGALACTOSAMINYL 1-PHOSPHATE TRANSFERASE-RELATED"/>
    <property type="match status" value="1"/>
</dbReference>
<dbReference type="Pfam" id="PF13727">
    <property type="entry name" value="CoA_binding_3"/>
    <property type="match status" value="1"/>
</dbReference>
<feature type="transmembrane region" description="Helical" evidence="7">
    <location>
        <begin position="97"/>
        <end position="117"/>
    </location>
</feature>
<keyword evidence="4 7" id="KW-0812">Transmembrane</keyword>
<evidence type="ECO:0000256" key="3">
    <source>
        <dbReference type="ARBA" id="ARBA00022679"/>
    </source>
</evidence>
<sequence>MSSLLADTLREAHLKLVPSAAASQRRKLISQQRTRTYRIADTAMLLLASTTAVIAAPAPTTVRNVVWGLVYALLTIVILQVRGFYRPRLHEAAVDMVARIFAATSIAAMVLTFARSLLYDDPELMQQTLRLWAFALVFLGAGRLGITLDRQRALRRGMTGLNTLVIGSGSVGHLVAQRLLDRPEMGLRPIGFLDKDPLIEQDAEGEGLPVLGASWDLEEVVARYDVSQVVVTFSTAPHAVLLSMIRRCRKLGVEVTVVPRLFEEVNSRVEIEHLGGLPLLRAPIIDPKGWQFSVKYAIDRIVAAIGLLVISPLMLALAIAVRLSSPGPILYRQRRVGLDDREFDMLKFRSMRVAENVPEFVPAAGMAPGGVEGDDRRTRVGEFLRRTSLDELPQLLNVLKGDMSLVGPRPERTSYARTFEQDVYRYGDRHRVKSGLTGWAQVQGLRGQTSLADRVEWDNYYIENWSLWFDLKILLLTIPAVLGLTSAE</sequence>
<organism evidence="9 10">
    <name type="scientific">Conexibacter arvalis</name>
    <dbReference type="NCBI Taxonomy" id="912552"/>
    <lineage>
        <taxon>Bacteria</taxon>
        <taxon>Bacillati</taxon>
        <taxon>Actinomycetota</taxon>
        <taxon>Thermoleophilia</taxon>
        <taxon>Solirubrobacterales</taxon>
        <taxon>Conexibacteraceae</taxon>
        <taxon>Conexibacter</taxon>
    </lineage>
</organism>
<feature type="transmembrane region" description="Helical" evidence="7">
    <location>
        <begin position="301"/>
        <end position="323"/>
    </location>
</feature>
<feature type="transmembrane region" description="Helical" evidence="7">
    <location>
        <begin position="39"/>
        <end position="59"/>
    </location>
</feature>
<feature type="transmembrane region" description="Helical" evidence="7">
    <location>
        <begin position="65"/>
        <end position="85"/>
    </location>
</feature>
<feature type="transmembrane region" description="Helical" evidence="7">
    <location>
        <begin position="129"/>
        <end position="148"/>
    </location>
</feature>
<dbReference type="InterPro" id="IPR003362">
    <property type="entry name" value="Bact_transf"/>
</dbReference>
<dbReference type="Gene3D" id="3.40.50.720">
    <property type="entry name" value="NAD(P)-binding Rossmann-like Domain"/>
    <property type="match status" value="1"/>
</dbReference>
<gene>
    <name evidence="9" type="ORF">BDZ31_001256</name>
</gene>